<keyword evidence="6" id="KW-1185">Reference proteome</keyword>
<dbReference type="InterPro" id="IPR001680">
    <property type="entry name" value="WD40_rpt"/>
</dbReference>
<gene>
    <name evidence="5" type="ORF">JTE90_009951</name>
</gene>
<evidence type="ECO:0000256" key="1">
    <source>
        <dbReference type="ARBA" id="ARBA00021125"/>
    </source>
</evidence>
<dbReference type="SMART" id="SM00320">
    <property type="entry name" value="WD40"/>
    <property type="match status" value="4"/>
</dbReference>
<keyword evidence="2 4" id="KW-0853">WD repeat</keyword>
<dbReference type="Pfam" id="PF00400">
    <property type="entry name" value="WD40"/>
    <property type="match status" value="3"/>
</dbReference>
<sequence length="308" mass="34084">MSITNGKIINGKGVSSKLLLKHKVTEEYILQSAVNNQENAKLAVSLSNMEILYIDNIKKIKTLSLIGHQKSITDLKFSRESPNLLYSSSLDGTILVWDTRSGKTPVSTFLDESDGDPKPILCFDFNVDEKFICGGTELIREDSFIIFWDIRFATNVGGYWNSHTEEITDVQFHSTSNSGLASSSVDGLINIFDLSQSTEDDALVNTLNVETSITSPTLTVMREDLSEKYKEDVDFLIDTFCVENSLYLASGSNVGCVQLYCQKENGLKQISALEDGHTDIVRTISPCQTGILITGGEDGQLCTWKQTF</sequence>
<dbReference type="AlphaFoldDB" id="A0AAV6V6R2"/>
<evidence type="ECO:0000313" key="6">
    <source>
        <dbReference type="Proteomes" id="UP000827092"/>
    </source>
</evidence>
<dbReference type="PANTHER" id="PTHR22889">
    <property type="entry name" value="WD REPEAT-CONTAINING PROTEIN 89"/>
    <property type="match status" value="1"/>
</dbReference>
<keyword evidence="3" id="KW-0677">Repeat</keyword>
<dbReference type="EMBL" id="JAFNEN010000143">
    <property type="protein sequence ID" value="KAG8192187.1"/>
    <property type="molecule type" value="Genomic_DNA"/>
</dbReference>
<protein>
    <recommendedName>
        <fullName evidence="1">WD repeat-containing protein 89</fullName>
    </recommendedName>
</protein>
<evidence type="ECO:0000256" key="3">
    <source>
        <dbReference type="ARBA" id="ARBA00022737"/>
    </source>
</evidence>
<evidence type="ECO:0000313" key="5">
    <source>
        <dbReference type="EMBL" id="KAG8192187.1"/>
    </source>
</evidence>
<dbReference type="PROSITE" id="PS00678">
    <property type="entry name" value="WD_REPEATS_1"/>
    <property type="match status" value="1"/>
</dbReference>
<dbReference type="Gene3D" id="2.130.10.10">
    <property type="entry name" value="YVTN repeat-like/Quinoprotein amine dehydrogenase"/>
    <property type="match status" value="2"/>
</dbReference>
<feature type="repeat" description="WD" evidence="4">
    <location>
        <begin position="65"/>
        <end position="107"/>
    </location>
</feature>
<dbReference type="PROSITE" id="PS50294">
    <property type="entry name" value="WD_REPEATS_REGION"/>
    <property type="match status" value="1"/>
</dbReference>
<comment type="caution">
    <text evidence="5">The sequence shown here is derived from an EMBL/GenBank/DDBJ whole genome shotgun (WGS) entry which is preliminary data.</text>
</comment>
<organism evidence="5 6">
    <name type="scientific">Oedothorax gibbosus</name>
    <dbReference type="NCBI Taxonomy" id="931172"/>
    <lineage>
        <taxon>Eukaryota</taxon>
        <taxon>Metazoa</taxon>
        <taxon>Ecdysozoa</taxon>
        <taxon>Arthropoda</taxon>
        <taxon>Chelicerata</taxon>
        <taxon>Arachnida</taxon>
        <taxon>Araneae</taxon>
        <taxon>Araneomorphae</taxon>
        <taxon>Entelegynae</taxon>
        <taxon>Araneoidea</taxon>
        <taxon>Linyphiidae</taxon>
        <taxon>Erigoninae</taxon>
        <taxon>Oedothorax</taxon>
    </lineage>
</organism>
<dbReference type="InterPro" id="IPR019775">
    <property type="entry name" value="WD40_repeat_CS"/>
</dbReference>
<reference evidence="5 6" key="1">
    <citation type="journal article" date="2022" name="Nat. Ecol. Evol.">
        <title>A masculinizing supergene underlies an exaggerated male reproductive morph in a spider.</title>
        <authorList>
            <person name="Hendrickx F."/>
            <person name="De Corte Z."/>
            <person name="Sonet G."/>
            <person name="Van Belleghem S.M."/>
            <person name="Kostlbacher S."/>
            <person name="Vangestel C."/>
        </authorList>
    </citation>
    <scope>NUCLEOTIDE SEQUENCE [LARGE SCALE GENOMIC DNA]</scope>
    <source>
        <strain evidence="5">W744_W776</strain>
    </source>
</reference>
<dbReference type="SUPFAM" id="SSF50978">
    <property type="entry name" value="WD40 repeat-like"/>
    <property type="match status" value="1"/>
</dbReference>
<proteinExistence type="predicted"/>
<dbReference type="InterPro" id="IPR036322">
    <property type="entry name" value="WD40_repeat_dom_sf"/>
</dbReference>
<accession>A0AAV6V6R2</accession>
<evidence type="ECO:0000256" key="2">
    <source>
        <dbReference type="ARBA" id="ARBA00022574"/>
    </source>
</evidence>
<evidence type="ECO:0000256" key="4">
    <source>
        <dbReference type="PROSITE-ProRule" id="PRU00221"/>
    </source>
</evidence>
<feature type="repeat" description="WD" evidence="4">
    <location>
        <begin position="160"/>
        <end position="202"/>
    </location>
</feature>
<dbReference type="InterPro" id="IPR015943">
    <property type="entry name" value="WD40/YVTN_repeat-like_dom_sf"/>
</dbReference>
<dbReference type="Proteomes" id="UP000827092">
    <property type="component" value="Unassembled WGS sequence"/>
</dbReference>
<dbReference type="PROSITE" id="PS50082">
    <property type="entry name" value="WD_REPEATS_2"/>
    <property type="match status" value="2"/>
</dbReference>
<dbReference type="InterPro" id="IPR039328">
    <property type="entry name" value="WDR89"/>
</dbReference>
<dbReference type="PANTHER" id="PTHR22889:SF0">
    <property type="entry name" value="WD REPEAT-CONTAINING PROTEIN 89"/>
    <property type="match status" value="1"/>
</dbReference>
<name>A0AAV6V6R2_9ARAC</name>